<gene>
    <name evidence="1" type="ordered locus">Bcep1808_6950</name>
</gene>
<dbReference type="KEGG" id="bvi:Bcep1808_6950"/>
<reference evidence="1 2" key="1">
    <citation type="submission" date="2007-03" db="EMBL/GenBank/DDBJ databases">
        <title>Complete sequence of plasmid pBVIE01 of Burkholderia vietnamiensis G4.</title>
        <authorList>
            <consortium name="US DOE Joint Genome Institute"/>
            <person name="Copeland A."/>
            <person name="Lucas S."/>
            <person name="Lapidus A."/>
            <person name="Barry K."/>
            <person name="Detter J.C."/>
            <person name="Glavina del Rio T."/>
            <person name="Hammon N."/>
            <person name="Israni S."/>
            <person name="Dalin E."/>
            <person name="Tice H."/>
            <person name="Pitluck S."/>
            <person name="Chain P."/>
            <person name="Malfatti S."/>
            <person name="Shin M."/>
            <person name="Vergez L."/>
            <person name="Schmutz J."/>
            <person name="Larimer F."/>
            <person name="Land M."/>
            <person name="Hauser L."/>
            <person name="Kyrpides N."/>
            <person name="Tiedje J."/>
            <person name="Richardson P."/>
        </authorList>
    </citation>
    <scope>NUCLEOTIDE SEQUENCE [LARGE SCALE GENOMIC DNA]</scope>
    <source>
        <strain evidence="2">G4 / LMG 22486</strain>
        <plasmid evidence="1 2">pBVIE01</plasmid>
    </source>
</reference>
<geneLocation type="plasmid" evidence="1 2">
    <name>pBVIE01</name>
</geneLocation>
<keyword evidence="1" id="KW-0614">Plasmid</keyword>
<proteinExistence type="predicted"/>
<dbReference type="HOGENOM" id="CLU_2218086_0_0_4"/>
<organism evidence="1 2">
    <name type="scientific">Burkholderia vietnamiensis (strain G4 / LMG 22486)</name>
    <name type="common">Burkholderia cepacia (strain R1808)</name>
    <dbReference type="NCBI Taxonomy" id="269482"/>
    <lineage>
        <taxon>Bacteria</taxon>
        <taxon>Pseudomonadati</taxon>
        <taxon>Pseudomonadota</taxon>
        <taxon>Betaproteobacteria</taxon>
        <taxon>Burkholderiales</taxon>
        <taxon>Burkholderiaceae</taxon>
        <taxon>Burkholderia</taxon>
        <taxon>Burkholderia cepacia complex</taxon>
    </lineage>
</organism>
<dbReference type="EMBL" id="CP000617">
    <property type="protein sequence ID" value="ABO59837.1"/>
    <property type="molecule type" value="Genomic_DNA"/>
</dbReference>
<dbReference type="Proteomes" id="UP000002287">
    <property type="component" value="Plasmid pBVIE01"/>
</dbReference>
<accession>A4JU84</accession>
<dbReference type="AlphaFoldDB" id="A4JU84"/>
<evidence type="ECO:0000313" key="2">
    <source>
        <dbReference type="Proteomes" id="UP000002287"/>
    </source>
</evidence>
<name>A4JU84_BURVG</name>
<evidence type="ECO:0000313" key="1">
    <source>
        <dbReference type="EMBL" id="ABO59837.1"/>
    </source>
</evidence>
<sequence length="106" mass="11959">MKDVIVECLARFGWHKDRIVDAFSKTFATVVAPKKASIWLSFDQECNRWWIRSGDFTSAGENVLAATHAILPIDMPSAEIEKTIAMLVADMERKIAGAYSVRLLRM</sequence>
<protein>
    <submittedName>
        <fullName evidence="1">Uncharacterized protein</fullName>
    </submittedName>
</protein>